<evidence type="ECO:0000256" key="5">
    <source>
        <dbReference type="ARBA" id="ARBA00022840"/>
    </source>
</evidence>
<dbReference type="InterPro" id="IPR014001">
    <property type="entry name" value="Helicase_ATP-bd"/>
</dbReference>
<dbReference type="GO" id="GO:0016887">
    <property type="term" value="F:ATP hydrolysis activity"/>
    <property type="evidence" value="ECO:0007669"/>
    <property type="project" value="TreeGrafter"/>
</dbReference>
<dbReference type="Gene3D" id="3.40.50.300">
    <property type="entry name" value="P-loop containing nucleotide triphosphate hydrolases"/>
    <property type="match status" value="2"/>
</dbReference>
<dbReference type="PIRSF" id="PIRSF037307">
    <property type="entry name" value="Lhr-like_helic_prd"/>
    <property type="match status" value="1"/>
</dbReference>
<evidence type="ECO:0000313" key="13">
    <source>
        <dbReference type="Proteomes" id="UP000198480"/>
    </source>
</evidence>
<keyword evidence="1" id="KW-0547">Nucleotide-binding</keyword>
<reference evidence="13" key="1">
    <citation type="submission" date="2017-06" db="EMBL/GenBank/DDBJ databases">
        <authorList>
            <person name="Varghese N."/>
            <person name="Submissions S."/>
        </authorList>
    </citation>
    <scope>NUCLEOTIDE SEQUENCE [LARGE SCALE GENOMIC DNA]</scope>
    <source>
        <strain evidence="13">5C</strain>
    </source>
</reference>
<dbReference type="AlphaFoldDB" id="A0A239EN41"/>
<dbReference type="CDD" id="cd18796">
    <property type="entry name" value="SF2_C_LHR"/>
    <property type="match status" value="1"/>
</dbReference>
<dbReference type="EMBL" id="FZOK01000010">
    <property type="protein sequence ID" value="SNS45453.1"/>
    <property type="molecule type" value="Genomic_DNA"/>
</dbReference>
<dbReference type="InterPro" id="IPR052511">
    <property type="entry name" value="ATP-dep_Helicase"/>
</dbReference>
<keyword evidence="5" id="KW-0067">ATP-binding</keyword>
<dbReference type="SMART" id="SM00490">
    <property type="entry name" value="HELICc"/>
    <property type="match status" value="1"/>
</dbReference>
<dbReference type="Proteomes" id="UP000198480">
    <property type="component" value="Unassembled WGS sequence"/>
</dbReference>
<feature type="domain" description="Helicase ATP-binding" evidence="10">
    <location>
        <begin position="28"/>
        <end position="215"/>
    </location>
</feature>
<proteinExistence type="inferred from homology"/>
<dbReference type="Pfam" id="PF19306">
    <property type="entry name" value="WHD_Lhr"/>
    <property type="match status" value="1"/>
</dbReference>
<dbReference type="Pfam" id="PF08494">
    <property type="entry name" value="DEAD_assoc"/>
    <property type="match status" value="1"/>
</dbReference>
<sequence>MEDKRLKEAQAYFKSKQWQPFPFQEACWQDYLDGKSGLLNAPTGSGKTFALWFAPILEYIQNNPDTWQKPQKNGLQIIWLSPLRALAQDIALAMQEVCQVIGLPWQIAVRNGDTDSKTKQAQKRNPPECLVTTPETLHILLAQKDNSKLFKSLKLIVVDEWHELMGNKRGVQVQLAISHIRNMRSDALKIWGISATIGNMEEACKILLGPQQPIHLVKAEIDKKIAMLTVYPDELEKYPWSGHLGIQLIDKVLPIIESKTSVLLFTNTRAQTEIWYQKIMEKRPDLAGLVAIHHGSLDMSVRTWVEDALHHGKLKLVVCTSSLDLGVDFRPVDAVIQIGSPKGVARFVQRAGRSGHQPGLPSEIYFVPTNSLELVEAAALREAMATGEMESIHCPTLTYDVLIQFMVTLAVGEGFYSDQLLHNLRASYSFANLSEEDYNWLLTFITQGGESLQSYEEFSKVEIMEDGLFKVTNKRTAMRHRLSMGTIVSDPMLKVKFKNGAFLGMIEEYFMSKLKPGDRFFFSGRNLEFLKIKDTVALVQLSSKKSNNIPSYMGGRISLTSKLSGKIREILEATNQGKFETEEVKFLAPLLELQQRLSLIPDRDTFLIEKNISKEGHHVFFYPFEGRMVHEILGALIAYRISVSYPISFSIAMNDYGFELLSDSPIPIEEMLEEDLFRRDGLKEDIYHCVNESEMAKRRFRDVATIAGLVFQGFPGKPMKFKHLQATSGILYGVFDEYDPENLLLRQAHREVLDMQMEQDKVLQAITKINRQRIVLKSPGQFTPFSFPIMVDRLRASLTSESLEDRIAKMKAKLIE</sequence>
<dbReference type="OrthoDB" id="9815222at2"/>
<dbReference type="InterPro" id="IPR045628">
    <property type="entry name" value="Lhr_WH_dom"/>
</dbReference>
<feature type="domain" description="Helicase C-terminal" evidence="11">
    <location>
        <begin position="248"/>
        <end position="402"/>
    </location>
</feature>
<dbReference type="InterPro" id="IPR017170">
    <property type="entry name" value="Lhr-like"/>
</dbReference>
<gene>
    <name evidence="12" type="ORF">SAMN06295967_11010</name>
</gene>
<evidence type="ECO:0000256" key="8">
    <source>
        <dbReference type="ARBA" id="ARBA00023235"/>
    </source>
</evidence>
<evidence type="ECO:0000256" key="1">
    <source>
        <dbReference type="ARBA" id="ARBA00022741"/>
    </source>
</evidence>
<dbReference type="SMART" id="SM00487">
    <property type="entry name" value="DEXDc"/>
    <property type="match status" value="1"/>
</dbReference>
<evidence type="ECO:0000259" key="11">
    <source>
        <dbReference type="PROSITE" id="PS51194"/>
    </source>
</evidence>
<dbReference type="PROSITE" id="PS51192">
    <property type="entry name" value="HELICASE_ATP_BIND_1"/>
    <property type="match status" value="1"/>
</dbReference>
<dbReference type="InterPro" id="IPR011545">
    <property type="entry name" value="DEAD/DEAH_box_helicase_dom"/>
</dbReference>
<dbReference type="GO" id="GO:0006281">
    <property type="term" value="P:DNA repair"/>
    <property type="evidence" value="ECO:0007669"/>
    <property type="project" value="UniProtKB-KW"/>
</dbReference>
<comment type="similarity">
    <text evidence="9">Belongs to the Lhr helicase family. Lhr-Core subfamily.</text>
</comment>
<evidence type="ECO:0000256" key="2">
    <source>
        <dbReference type="ARBA" id="ARBA00022763"/>
    </source>
</evidence>
<dbReference type="PROSITE" id="PS51194">
    <property type="entry name" value="HELICASE_CTER"/>
    <property type="match status" value="1"/>
</dbReference>
<dbReference type="InterPro" id="IPR026362">
    <property type="entry name" value="DEXH_lig_assoc"/>
</dbReference>
<keyword evidence="8" id="KW-0413">Isomerase</keyword>
<organism evidence="12 13">
    <name type="scientific">Belliella buryatensis</name>
    <dbReference type="NCBI Taxonomy" id="1500549"/>
    <lineage>
        <taxon>Bacteria</taxon>
        <taxon>Pseudomonadati</taxon>
        <taxon>Bacteroidota</taxon>
        <taxon>Cytophagia</taxon>
        <taxon>Cytophagales</taxon>
        <taxon>Cyclobacteriaceae</taxon>
        <taxon>Belliella</taxon>
    </lineage>
</organism>
<dbReference type="PANTHER" id="PTHR47962">
    <property type="entry name" value="ATP-DEPENDENT HELICASE LHR-RELATED-RELATED"/>
    <property type="match status" value="1"/>
</dbReference>
<evidence type="ECO:0000256" key="3">
    <source>
        <dbReference type="ARBA" id="ARBA00022801"/>
    </source>
</evidence>
<dbReference type="InterPro" id="IPR027417">
    <property type="entry name" value="P-loop_NTPase"/>
</dbReference>
<keyword evidence="7" id="KW-0234">DNA repair</keyword>
<dbReference type="Pfam" id="PF00271">
    <property type="entry name" value="Helicase_C"/>
    <property type="match status" value="1"/>
</dbReference>
<evidence type="ECO:0000313" key="12">
    <source>
        <dbReference type="EMBL" id="SNS45453.1"/>
    </source>
</evidence>
<keyword evidence="2" id="KW-0227">DNA damage</keyword>
<dbReference type="GO" id="GO:0003677">
    <property type="term" value="F:DNA binding"/>
    <property type="evidence" value="ECO:0007669"/>
    <property type="project" value="UniProtKB-KW"/>
</dbReference>
<dbReference type="Pfam" id="PF00270">
    <property type="entry name" value="DEAD"/>
    <property type="match status" value="1"/>
</dbReference>
<keyword evidence="13" id="KW-1185">Reference proteome</keyword>
<keyword evidence="6" id="KW-0238">DNA-binding</keyword>
<protein>
    <submittedName>
        <fullName evidence="12">ATP-dependent helicase Lhr and Lhr-like helicase</fullName>
    </submittedName>
</protein>
<dbReference type="PANTHER" id="PTHR47962:SF3">
    <property type="entry name" value="LARGE ATP-DEPENDENT HELICASE-RELATED PROTEIN"/>
    <property type="match status" value="1"/>
</dbReference>
<name>A0A239EN41_9BACT</name>
<dbReference type="SUPFAM" id="SSF52540">
    <property type="entry name" value="P-loop containing nucleoside triphosphate hydrolases"/>
    <property type="match status" value="1"/>
</dbReference>
<keyword evidence="3" id="KW-0378">Hydrolase</keyword>
<accession>A0A239EN41</accession>
<dbReference type="NCBIfam" id="TIGR04121">
    <property type="entry name" value="DEXH_lig_assoc"/>
    <property type="match status" value="1"/>
</dbReference>
<evidence type="ECO:0000256" key="6">
    <source>
        <dbReference type="ARBA" id="ARBA00023125"/>
    </source>
</evidence>
<dbReference type="GO" id="GO:0004386">
    <property type="term" value="F:helicase activity"/>
    <property type="evidence" value="ECO:0007669"/>
    <property type="project" value="UniProtKB-KW"/>
</dbReference>
<evidence type="ECO:0000256" key="4">
    <source>
        <dbReference type="ARBA" id="ARBA00022806"/>
    </source>
</evidence>
<evidence type="ECO:0000256" key="9">
    <source>
        <dbReference type="ARBA" id="ARBA00093467"/>
    </source>
</evidence>
<dbReference type="GO" id="GO:0005524">
    <property type="term" value="F:ATP binding"/>
    <property type="evidence" value="ECO:0007669"/>
    <property type="project" value="UniProtKB-KW"/>
</dbReference>
<dbReference type="InterPro" id="IPR013701">
    <property type="entry name" value="Lhr-like_DEAD/DEAH_assoc"/>
</dbReference>
<dbReference type="CDD" id="cd17922">
    <property type="entry name" value="DEXHc_LHR-like"/>
    <property type="match status" value="1"/>
</dbReference>
<dbReference type="RefSeq" id="WP_089240895.1">
    <property type="nucleotide sequence ID" value="NZ_FZOK01000010.1"/>
</dbReference>
<dbReference type="InterPro" id="IPR001650">
    <property type="entry name" value="Helicase_C-like"/>
</dbReference>
<evidence type="ECO:0000256" key="7">
    <source>
        <dbReference type="ARBA" id="ARBA00023204"/>
    </source>
</evidence>
<evidence type="ECO:0000259" key="10">
    <source>
        <dbReference type="PROSITE" id="PS51192"/>
    </source>
</evidence>
<keyword evidence="4 12" id="KW-0347">Helicase</keyword>